<evidence type="ECO:0000256" key="1">
    <source>
        <dbReference type="SAM" id="MobiDB-lite"/>
    </source>
</evidence>
<name>A0ABY1QJU1_9BACT</name>
<keyword evidence="3" id="KW-1185">Reference proteome</keyword>
<feature type="region of interest" description="Disordered" evidence="1">
    <location>
        <begin position="1"/>
        <end position="21"/>
    </location>
</feature>
<reference evidence="2 3" key="1">
    <citation type="submission" date="2017-05" db="EMBL/GenBank/DDBJ databases">
        <authorList>
            <person name="Varghese N."/>
            <person name="Submissions S."/>
        </authorList>
    </citation>
    <scope>NUCLEOTIDE SEQUENCE [LARGE SCALE GENOMIC DNA]</scope>
    <source>
        <strain evidence="2 3">DSM 25457</strain>
    </source>
</reference>
<evidence type="ECO:0000313" key="2">
    <source>
        <dbReference type="EMBL" id="SMP73480.1"/>
    </source>
</evidence>
<organism evidence="2 3">
    <name type="scientific">Neorhodopirellula lusitana</name>
    <dbReference type="NCBI Taxonomy" id="445327"/>
    <lineage>
        <taxon>Bacteria</taxon>
        <taxon>Pseudomonadati</taxon>
        <taxon>Planctomycetota</taxon>
        <taxon>Planctomycetia</taxon>
        <taxon>Pirellulales</taxon>
        <taxon>Pirellulaceae</taxon>
        <taxon>Neorhodopirellula</taxon>
    </lineage>
</organism>
<protein>
    <submittedName>
        <fullName evidence="2">Uncharacterized protein</fullName>
    </submittedName>
</protein>
<feature type="region of interest" description="Disordered" evidence="1">
    <location>
        <begin position="55"/>
        <end position="76"/>
    </location>
</feature>
<gene>
    <name evidence="2" type="ORF">SAMN06265222_116136</name>
</gene>
<sequence>MNCVTSSFEGAPAGLPPHPVTKHRVLSTTPTQQQLNKLFMIRQILCYQVKVETEIQRGAPESQPSQPRTIPNRLPF</sequence>
<accession>A0ABY1QJU1</accession>
<dbReference type="Proteomes" id="UP001158067">
    <property type="component" value="Unassembled WGS sequence"/>
</dbReference>
<proteinExistence type="predicted"/>
<comment type="caution">
    <text evidence="2">The sequence shown here is derived from an EMBL/GenBank/DDBJ whole genome shotgun (WGS) entry which is preliminary data.</text>
</comment>
<evidence type="ECO:0000313" key="3">
    <source>
        <dbReference type="Proteomes" id="UP001158067"/>
    </source>
</evidence>
<dbReference type="EMBL" id="FXUG01000016">
    <property type="protein sequence ID" value="SMP73480.1"/>
    <property type="molecule type" value="Genomic_DNA"/>
</dbReference>